<dbReference type="AlphaFoldDB" id="A0A1F7X2B4"/>
<organism evidence="1 2">
    <name type="scientific">Candidatus Woesebacteria bacterium RBG_13_36_22</name>
    <dbReference type="NCBI Taxonomy" id="1802478"/>
    <lineage>
        <taxon>Bacteria</taxon>
        <taxon>Candidatus Woeseibacteriota</taxon>
    </lineage>
</organism>
<evidence type="ECO:0000313" key="2">
    <source>
        <dbReference type="Proteomes" id="UP000176939"/>
    </source>
</evidence>
<name>A0A1F7X2B4_9BACT</name>
<evidence type="ECO:0000313" key="1">
    <source>
        <dbReference type="EMBL" id="OGM09216.1"/>
    </source>
</evidence>
<proteinExistence type="predicted"/>
<dbReference type="EMBL" id="MGFQ01000024">
    <property type="protein sequence ID" value="OGM09216.1"/>
    <property type="molecule type" value="Genomic_DNA"/>
</dbReference>
<gene>
    <name evidence="1" type="ORF">A2Z67_04735</name>
</gene>
<comment type="caution">
    <text evidence="1">The sequence shown here is derived from an EMBL/GenBank/DDBJ whole genome shotgun (WGS) entry which is preliminary data.</text>
</comment>
<reference evidence="1 2" key="1">
    <citation type="journal article" date="2016" name="Nat. Commun.">
        <title>Thousands of microbial genomes shed light on interconnected biogeochemical processes in an aquifer system.</title>
        <authorList>
            <person name="Anantharaman K."/>
            <person name="Brown C.T."/>
            <person name="Hug L.A."/>
            <person name="Sharon I."/>
            <person name="Castelle C.J."/>
            <person name="Probst A.J."/>
            <person name="Thomas B.C."/>
            <person name="Singh A."/>
            <person name="Wilkins M.J."/>
            <person name="Karaoz U."/>
            <person name="Brodie E.L."/>
            <person name="Williams K.H."/>
            <person name="Hubbard S.S."/>
            <person name="Banfield J.F."/>
        </authorList>
    </citation>
    <scope>NUCLEOTIDE SEQUENCE [LARGE SCALE GENOMIC DNA]</scope>
</reference>
<accession>A0A1F7X2B4</accession>
<protein>
    <submittedName>
        <fullName evidence="1">Uncharacterized protein</fullName>
    </submittedName>
</protein>
<sequence length="102" mass="11399">MVKVEKKVYEYLSWSNAGPMTNISATVLNGELLVLEFKLNTTNHKISLKNAEQNIQVIKKLLEVCIDLSEFAEKGSVPGGEGKKRMIQIREVKSSTFGDNVE</sequence>
<dbReference type="Proteomes" id="UP000176939">
    <property type="component" value="Unassembled WGS sequence"/>
</dbReference>